<dbReference type="GO" id="GO:0003700">
    <property type="term" value="F:DNA-binding transcription factor activity"/>
    <property type="evidence" value="ECO:0007669"/>
    <property type="project" value="InterPro"/>
</dbReference>
<keyword evidence="2 5" id="KW-0238">DNA-binding</keyword>
<keyword evidence="3" id="KW-0804">Transcription</keyword>
<sequence>MTESRPRLRRRIEAEVGECCDADVEQRLAELDELADAAGDGGVDAFAALGNDTRHRLTRLLSAAEGDLCVCELDPLVDVSESAVSHALADLVDAGLASRRKEGNWRYYRSTDLAEDLLAVVDQEGDA</sequence>
<keyword evidence="6" id="KW-1185">Reference proteome</keyword>
<keyword evidence="1" id="KW-0805">Transcription regulation</keyword>
<evidence type="ECO:0000256" key="2">
    <source>
        <dbReference type="ARBA" id="ARBA00023125"/>
    </source>
</evidence>
<evidence type="ECO:0000313" key="5">
    <source>
        <dbReference type="EMBL" id="MBP1986860.1"/>
    </source>
</evidence>
<dbReference type="Proteomes" id="UP000823736">
    <property type="component" value="Unassembled WGS sequence"/>
</dbReference>
<dbReference type="GO" id="GO:0003677">
    <property type="term" value="F:DNA binding"/>
    <property type="evidence" value="ECO:0007669"/>
    <property type="project" value="UniProtKB-KW"/>
</dbReference>
<dbReference type="InterPro" id="IPR036388">
    <property type="entry name" value="WH-like_DNA-bd_sf"/>
</dbReference>
<dbReference type="Pfam" id="PF01022">
    <property type="entry name" value="HTH_5"/>
    <property type="match status" value="1"/>
</dbReference>
<evidence type="ECO:0000259" key="4">
    <source>
        <dbReference type="PROSITE" id="PS50987"/>
    </source>
</evidence>
<dbReference type="InterPro" id="IPR011991">
    <property type="entry name" value="ArsR-like_HTH"/>
</dbReference>
<dbReference type="SMART" id="SM00418">
    <property type="entry name" value="HTH_ARSR"/>
    <property type="match status" value="1"/>
</dbReference>
<dbReference type="OrthoDB" id="46231at2157"/>
<gene>
    <name evidence="5" type="ORF">J2753_001354</name>
</gene>
<dbReference type="CDD" id="cd00090">
    <property type="entry name" value="HTH_ARSR"/>
    <property type="match status" value="1"/>
</dbReference>
<dbReference type="PANTHER" id="PTHR33154:SF33">
    <property type="entry name" value="TRANSCRIPTIONAL REPRESSOR SDPR"/>
    <property type="match status" value="1"/>
</dbReference>
<reference evidence="5" key="1">
    <citation type="submission" date="2021-03" db="EMBL/GenBank/DDBJ databases">
        <title>Genomic Encyclopedia of Type Strains, Phase IV (KMG-IV): sequencing the most valuable type-strain genomes for metagenomic binning, comparative biology and taxonomic classification.</title>
        <authorList>
            <person name="Goeker M."/>
        </authorList>
    </citation>
    <scope>NUCLEOTIDE SEQUENCE</scope>
    <source>
        <strain evidence="5">DSM 26232</strain>
    </source>
</reference>
<accession>A0A8T4GWM5</accession>
<dbReference type="InterPro" id="IPR051081">
    <property type="entry name" value="HTH_MetalResp_TranReg"/>
</dbReference>
<feature type="domain" description="HTH arsR-type" evidence="4">
    <location>
        <begin position="34"/>
        <end position="127"/>
    </location>
</feature>
<dbReference type="PROSITE" id="PS50987">
    <property type="entry name" value="HTH_ARSR_2"/>
    <property type="match status" value="1"/>
</dbReference>
<protein>
    <submittedName>
        <fullName evidence="5">DNA-binding transcriptional ArsR family regulator</fullName>
    </submittedName>
</protein>
<dbReference type="RefSeq" id="WP_209491135.1">
    <property type="nucleotide sequence ID" value="NZ_JAGGLC010000002.1"/>
</dbReference>
<dbReference type="Gene3D" id="1.10.10.10">
    <property type="entry name" value="Winged helix-like DNA-binding domain superfamily/Winged helix DNA-binding domain"/>
    <property type="match status" value="1"/>
</dbReference>
<dbReference type="PRINTS" id="PR00778">
    <property type="entry name" value="HTHARSR"/>
</dbReference>
<dbReference type="InterPro" id="IPR001845">
    <property type="entry name" value="HTH_ArsR_DNA-bd_dom"/>
</dbReference>
<evidence type="ECO:0000313" key="6">
    <source>
        <dbReference type="Proteomes" id="UP000823736"/>
    </source>
</evidence>
<comment type="caution">
    <text evidence="5">The sequence shown here is derived from an EMBL/GenBank/DDBJ whole genome shotgun (WGS) entry which is preliminary data.</text>
</comment>
<dbReference type="EMBL" id="JAGGLC010000002">
    <property type="protein sequence ID" value="MBP1986860.1"/>
    <property type="molecule type" value="Genomic_DNA"/>
</dbReference>
<proteinExistence type="predicted"/>
<name>A0A8T4GWM5_9EURY</name>
<evidence type="ECO:0000256" key="1">
    <source>
        <dbReference type="ARBA" id="ARBA00023015"/>
    </source>
</evidence>
<dbReference type="NCBIfam" id="NF033788">
    <property type="entry name" value="HTH_metalloreg"/>
    <property type="match status" value="1"/>
</dbReference>
<organism evidence="5 6">
    <name type="scientific">Halolamina salifodinae</name>
    <dbReference type="NCBI Taxonomy" id="1202767"/>
    <lineage>
        <taxon>Archaea</taxon>
        <taxon>Methanobacteriati</taxon>
        <taxon>Methanobacteriota</taxon>
        <taxon>Stenosarchaea group</taxon>
        <taxon>Halobacteria</taxon>
        <taxon>Halobacteriales</taxon>
        <taxon>Haloferacaceae</taxon>
    </lineage>
</organism>
<dbReference type="SUPFAM" id="SSF46785">
    <property type="entry name" value="Winged helix' DNA-binding domain"/>
    <property type="match status" value="1"/>
</dbReference>
<dbReference type="AlphaFoldDB" id="A0A8T4GWM5"/>
<dbReference type="PANTHER" id="PTHR33154">
    <property type="entry name" value="TRANSCRIPTIONAL REGULATOR, ARSR FAMILY"/>
    <property type="match status" value="1"/>
</dbReference>
<dbReference type="InterPro" id="IPR036390">
    <property type="entry name" value="WH_DNA-bd_sf"/>
</dbReference>
<evidence type="ECO:0000256" key="3">
    <source>
        <dbReference type="ARBA" id="ARBA00023163"/>
    </source>
</evidence>